<dbReference type="Gene3D" id="1.25.40.420">
    <property type="match status" value="1"/>
</dbReference>
<dbReference type="InterPro" id="IPR002083">
    <property type="entry name" value="MATH/TRAF_dom"/>
</dbReference>
<dbReference type="Gene3D" id="2.60.210.10">
    <property type="entry name" value="Apoptosis, Tumor Necrosis Factor Receptor Associated Protein 2, Chain A"/>
    <property type="match status" value="2"/>
</dbReference>
<protein>
    <recommendedName>
        <fullName evidence="7">BTB domain-containing protein</fullName>
    </recommendedName>
</protein>
<dbReference type="SUPFAM" id="SSF54695">
    <property type="entry name" value="POZ domain"/>
    <property type="match status" value="2"/>
</dbReference>
<reference evidence="5" key="2">
    <citation type="submission" date="2018-05" db="EMBL/GenBank/DDBJ databases">
        <title>OgluRS3 (Oryza glumaepatula Reference Sequence Version 3).</title>
        <authorList>
            <person name="Zhang J."/>
            <person name="Kudrna D."/>
            <person name="Lee S."/>
            <person name="Talag J."/>
            <person name="Welchert J."/>
            <person name="Wing R.A."/>
        </authorList>
    </citation>
    <scope>NUCLEOTIDE SEQUENCE [LARGE SCALE GENOMIC DNA]</scope>
</reference>
<feature type="domain" description="MATH" evidence="4">
    <location>
        <begin position="323"/>
        <end position="455"/>
    </location>
</feature>
<dbReference type="AlphaFoldDB" id="A0A0E0AXU6"/>
<dbReference type="EnsemblPlants" id="OGLUM08G22220.2">
    <property type="protein sequence ID" value="OGLUM08G22220.2"/>
    <property type="gene ID" value="OGLUM08G22220"/>
</dbReference>
<name>A0A0E0AXU6_9ORYZ</name>
<dbReference type="InterPro" id="IPR011333">
    <property type="entry name" value="SKP1/BTB/POZ_sf"/>
</dbReference>
<evidence type="ECO:0000259" key="3">
    <source>
        <dbReference type="PROSITE" id="PS50097"/>
    </source>
</evidence>
<evidence type="ECO:0000313" key="6">
    <source>
        <dbReference type="Proteomes" id="UP000026961"/>
    </source>
</evidence>
<evidence type="ECO:0000313" key="5">
    <source>
        <dbReference type="EnsemblPlants" id="OGLUM08G22220.2"/>
    </source>
</evidence>
<dbReference type="Pfam" id="PF24570">
    <property type="entry name" value="BACK_BPM_SPOP"/>
    <property type="match status" value="2"/>
</dbReference>
<dbReference type="Pfam" id="PF22486">
    <property type="entry name" value="MATH_2"/>
    <property type="match status" value="1"/>
</dbReference>
<evidence type="ECO:0000256" key="1">
    <source>
        <dbReference type="ARBA" id="ARBA00004906"/>
    </source>
</evidence>
<dbReference type="Gene3D" id="3.30.710.10">
    <property type="entry name" value="Potassium Channel Kv1.1, Chain A"/>
    <property type="match status" value="2"/>
</dbReference>
<evidence type="ECO:0000256" key="2">
    <source>
        <dbReference type="ARBA" id="ARBA00010846"/>
    </source>
</evidence>
<dbReference type="PROSITE" id="PS50097">
    <property type="entry name" value="BTB"/>
    <property type="match status" value="2"/>
</dbReference>
<dbReference type="PANTHER" id="PTHR26379">
    <property type="entry name" value="BTB/POZ AND MATH DOMAIN-CONTAINING PROTEIN 1"/>
    <property type="match status" value="1"/>
</dbReference>
<dbReference type="Gramene" id="OGLUM08G22220.2">
    <property type="protein sequence ID" value="OGLUM08G22220.2"/>
    <property type="gene ID" value="OGLUM08G22220"/>
</dbReference>
<dbReference type="PROSITE" id="PS50144">
    <property type="entry name" value="MATH"/>
    <property type="match status" value="1"/>
</dbReference>
<evidence type="ECO:0000259" key="4">
    <source>
        <dbReference type="PROSITE" id="PS50144"/>
    </source>
</evidence>
<dbReference type="HOGENOM" id="CLU_004253_2_2_1"/>
<proteinExistence type="inferred from homology"/>
<dbReference type="CDD" id="cd14733">
    <property type="entry name" value="BACK"/>
    <property type="match status" value="1"/>
</dbReference>
<dbReference type="CDD" id="cd00121">
    <property type="entry name" value="MATH"/>
    <property type="match status" value="2"/>
</dbReference>
<dbReference type="SUPFAM" id="SSF49599">
    <property type="entry name" value="TRAF domain-like"/>
    <property type="match status" value="2"/>
</dbReference>
<reference evidence="5" key="1">
    <citation type="submission" date="2015-04" db="UniProtKB">
        <authorList>
            <consortium name="EnsemblPlants"/>
        </authorList>
    </citation>
    <scope>IDENTIFICATION</scope>
</reference>
<dbReference type="SMART" id="SM00225">
    <property type="entry name" value="BTB"/>
    <property type="match status" value="2"/>
</dbReference>
<dbReference type="InterPro" id="IPR045005">
    <property type="entry name" value="BPM1-6"/>
</dbReference>
<comment type="similarity">
    <text evidence="2">Belongs to the Tdpoz family.</text>
</comment>
<dbReference type="PANTHER" id="PTHR26379:SF446">
    <property type="entry name" value="BTB_POZ AND MATH DOMAIN-CONTAINING PROTEIN 1"/>
    <property type="match status" value="1"/>
</dbReference>
<dbReference type="CDD" id="cd18280">
    <property type="entry name" value="BTB_POZ_BPM_plant"/>
    <property type="match status" value="1"/>
</dbReference>
<feature type="domain" description="BTB" evidence="3">
    <location>
        <begin position="488"/>
        <end position="555"/>
    </location>
</feature>
<feature type="domain" description="BTB" evidence="3">
    <location>
        <begin position="165"/>
        <end position="232"/>
    </location>
</feature>
<dbReference type="Proteomes" id="UP000026961">
    <property type="component" value="Chromosome 8"/>
</dbReference>
<comment type="pathway">
    <text evidence="1">Protein modification; protein ubiquitination.</text>
</comment>
<dbReference type="InterPro" id="IPR000210">
    <property type="entry name" value="BTB/POZ_dom"/>
</dbReference>
<organism evidence="5">
    <name type="scientific">Oryza glumipatula</name>
    <dbReference type="NCBI Taxonomy" id="40148"/>
    <lineage>
        <taxon>Eukaryota</taxon>
        <taxon>Viridiplantae</taxon>
        <taxon>Streptophyta</taxon>
        <taxon>Embryophyta</taxon>
        <taxon>Tracheophyta</taxon>
        <taxon>Spermatophyta</taxon>
        <taxon>Magnoliopsida</taxon>
        <taxon>Liliopsida</taxon>
        <taxon>Poales</taxon>
        <taxon>Poaceae</taxon>
        <taxon>BOP clade</taxon>
        <taxon>Oryzoideae</taxon>
        <taxon>Oryzeae</taxon>
        <taxon>Oryzinae</taxon>
        <taxon>Oryza</taxon>
    </lineage>
</organism>
<keyword evidence="6" id="KW-1185">Reference proteome</keyword>
<dbReference type="InterPro" id="IPR008974">
    <property type="entry name" value="TRAF-like"/>
</dbReference>
<dbReference type="Pfam" id="PF00651">
    <property type="entry name" value="BTB"/>
    <property type="match status" value="2"/>
</dbReference>
<dbReference type="GO" id="GO:0016567">
    <property type="term" value="P:protein ubiquitination"/>
    <property type="evidence" value="ECO:0007669"/>
    <property type="project" value="InterPro"/>
</dbReference>
<accession>A0A0E0AXU6</accession>
<dbReference type="InterPro" id="IPR056423">
    <property type="entry name" value="BACK_BPM_SPOP"/>
</dbReference>
<evidence type="ECO:0008006" key="7">
    <source>
        <dbReference type="Google" id="ProtNLM"/>
    </source>
</evidence>
<sequence>MLDGGFIELKLRYEDLAAGDFVRSDDIYAGGHTWRVLCYPRGGGEMNSNGQRIGGEYLSIKLDLVTRSTNVRAIFAAFLVHLDGHPSAVHAKSFVAVYPLGAGGRGGRRLVDFVSGDGWVTVVCGVLIPSDSPQALSPPPPPPPSSGGGGGHIGRLLYGAADVTADVALVVGGETFRAHRAVLAARSPVFKAALFGSMAEATAPSVALRDMDPAAFRSVLHFIYTDALPDDIDELAGFSPVDMFQHLLAAAERYELGGLKLLSTKKLLDNVTPENVAGIIVCAEKYGCPELKKKCLDYLAREDEHFRKAATTQGLVHVNMFTGGGFMPFVLDYSETKNHAVGSLVCSDEFSAGGHLWRIECYPHGTKTAAKNGGEYVSLFVSLMSKSGSGTKAFFVADVLNGGGTPFERDEKRITAIREFKRNGDNWGWHQFLNRADLEKNCVTGSGLVTFICGIAVLCRGGGGEQLAVPPQKIGEQLGLLLDSAEGSDVSFVVGGEKFAAHRAVLAARSPVFRAQLFGCMSDATSSCIMLQDVEPAIFRALLRFIYTDDLPGDTGELDGSPIDTFLQHLLAMADRYALDRLKLMCAQRLLQDMTADSVADILACAETYNCPELKNRCIDFFAAENNFKKAAFTDGFAVLLQKFPVIAAELKKRTVHLPPP</sequence>